<keyword evidence="1" id="KW-0472">Membrane</keyword>
<keyword evidence="2" id="KW-0808">Transferase</keyword>
<keyword evidence="1" id="KW-0812">Transmembrane</keyword>
<feature type="transmembrane region" description="Helical" evidence="1">
    <location>
        <begin position="335"/>
        <end position="354"/>
    </location>
</feature>
<evidence type="ECO:0000313" key="3">
    <source>
        <dbReference type="Proteomes" id="UP001596398"/>
    </source>
</evidence>
<keyword evidence="1" id="KW-1133">Transmembrane helix</keyword>
<keyword evidence="3" id="KW-1185">Reference proteome</keyword>
<protein>
    <submittedName>
        <fullName evidence="2">DolP-mannose mannosyltransferase</fullName>
    </submittedName>
</protein>
<feature type="transmembrane region" description="Helical" evidence="1">
    <location>
        <begin position="250"/>
        <end position="275"/>
    </location>
</feature>
<dbReference type="Proteomes" id="UP001596398">
    <property type="component" value="Unassembled WGS sequence"/>
</dbReference>
<name>A0ABD5ZKZ0_9EURY</name>
<dbReference type="AlphaFoldDB" id="A0ABD5ZKZ0"/>
<feature type="transmembrane region" description="Helical" evidence="1">
    <location>
        <begin position="205"/>
        <end position="230"/>
    </location>
</feature>
<dbReference type="GO" id="GO:0016757">
    <property type="term" value="F:glycosyltransferase activity"/>
    <property type="evidence" value="ECO:0007669"/>
    <property type="project" value="UniProtKB-KW"/>
</dbReference>
<accession>A0ABD5ZKZ0</accession>
<dbReference type="RefSeq" id="WP_276234913.1">
    <property type="nucleotide sequence ID" value="NZ_CP119802.1"/>
</dbReference>
<proteinExistence type="predicted"/>
<reference evidence="2 3" key="1">
    <citation type="journal article" date="2019" name="Int. J. Syst. Evol. Microbiol.">
        <title>The Global Catalogue of Microorganisms (GCM) 10K type strain sequencing project: providing services to taxonomists for standard genome sequencing and annotation.</title>
        <authorList>
            <consortium name="The Broad Institute Genomics Platform"/>
            <consortium name="The Broad Institute Genome Sequencing Center for Infectious Disease"/>
            <person name="Wu L."/>
            <person name="Ma J."/>
        </authorList>
    </citation>
    <scope>NUCLEOTIDE SEQUENCE [LARGE SCALE GENOMIC DNA]</scope>
    <source>
        <strain evidence="2 3">DT85</strain>
    </source>
</reference>
<feature type="transmembrane region" description="Helical" evidence="1">
    <location>
        <begin position="88"/>
        <end position="112"/>
    </location>
</feature>
<comment type="caution">
    <text evidence="2">The sequence shown here is derived from an EMBL/GenBank/DDBJ whole genome shotgun (WGS) entry which is preliminary data.</text>
</comment>
<evidence type="ECO:0000256" key="1">
    <source>
        <dbReference type="SAM" id="Phobius"/>
    </source>
</evidence>
<dbReference type="GeneID" id="79265583"/>
<dbReference type="EMBL" id="JBHTAP010000001">
    <property type="protein sequence ID" value="MFC7233921.1"/>
    <property type="molecule type" value="Genomic_DNA"/>
</dbReference>
<organism evidence="2 3">
    <name type="scientific">Halosegnis marinus</name>
    <dbReference type="NCBI Taxonomy" id="3034023"/>
    <lineage>
        <taxon>Archaea</taxon>
        <taxon>Methanobacteriati</taxon>
        <taxon>Methanobacteriota</taxon>
        <taxon>Stenosarchaea group</taxon>
        <taxon>Halobacteria</taxon>
        <taxon>Halobacteriales</taxon>
        <taxon>Natronomonadaceae</taxon>
        <taxon>Halosegnis</taxon>
    </lineage>
</organism>
<dbReference type="InterPro" id="IPR031897">
    <property type="entry name" value="AglS"/>
</dbReference>
<evidence type="ECO:0000313" key="2">
    <source>
        <dbReference type="EMBL" id="MFC7233921.1"/>
    </source>
</evidence>
<feature type="transmembrane region" description="Helical" evidence="1">
    <location>
        <begin position="119"/>
        <end position="140"/>
    </location>
</feature>
<dbReference type="Pfam" id="PF15971">
    <property type="entry name" value="Mannosyl_trans4"/>
    <property type="match status" value="1"/>
</dbReference>
<keyword evidence="2" id="KW-0328">Glycosyltransferase</keyword>
<gene>
    <name evidence="2" type="ORF">ACFQJ4_01190</name>
</gene>
<feature type="transmembrane region" description="Helical" evidence="1">
    <location>
        <begin position="306"/>
        <end position="323"/>
    </location>
</feature>
<feature type="transmembrane region" description="Helical" evidence="1">
    <location>
        <begin position="165"/>
        <end position="193"/>
    </location>
</feature>
<sequence length="441" mass="45204">MVPDPRRRPVVAVAAVALAVEAFTALRLYARLGPGERPVLFDSVIFEYHGWWLARGRRLYVDLWEVKPPVAFEVTTALALVAPDPVTYHALAVAVTVGATVATCVLAAAFVLDRTGDGLAALAAGVGPLAVAGFVTRGLVGFKAKPLVAALVLAALVADGRDSPLLAGVAGGLAAGTWQLAAAVPAVLVATALARGDRSAAGRVLAGTGLVASVAVAPVVAWGTVPAMVAETVLVPLLSTGGNGTPAGRIARALAGMGPAVPVVALGVAGYAFAARDRAREWLPAALLTAWFGGLLLLDYDASPDLFVVVPAAALGVGYAVAARPRIRGRALRRPLVAGVLVLAALSVGTLGAMPGAVEPRATVEPYDSSASLDPALPYNRTEAQYVFWNEVPPPSCRLFGAVTQREVVRAAELVPPDEPWRAAPCGRFGPLAEAVAEKYS</sequence>
<feature type="transmembrane region" description="Helical" evidence="1">
    <location>
        <begin position="282"/>
        <end position="300"/>
    </location>
</feature>